<feature type="region of interest" description="Disordered" evidence="1">
    <location>
        <begin position="1"/>
        <end position="36"/>
    </location>
</feature>
<sequence length="201" mass="22477">MNRPTVIQGRFGRRKKGEADQMSAQPRPCRSANEEQSPDCARLDALAAELIRLYGEPPLDGRIQIETCKSARSPKLLIQSSSGVLLTVQINPESGYFIMCECLASDDCVVMTASIDRLIDHIVCQISRRLDDLAPRVLDNAVDVLVGCSVAETEKRLILRTLQFYKGDRRQSAFALDIPMEDLADKLRGYLISVVHLRSMR</sequence>
<dbReference type="AlphaFoldDB" id="A0A317PES2"/>
<organism evidence="2 3">
    <name type="scientific">Hoeflea marina</name>
    <dbReference type="NCBI Taxonomy" id="274592"/>
    <lineage>
        <taxon>Bacteria</taxon>
        <taxon>Pseudomonadati</taxon>
        <taxon>Pseudomonadota</taxon>
        <taxon>Alphaproteobacteria</taxon>
        <taxon>Hyphomicrobiales</taxon>
        <taxon>Rhizobiaceae</taxon>
        <taxon>Hoeflea</taxon>
    </lineage>
</organism>
<evidence type="ECO:0000313" key="3">
    <source>
        <dbReference type="Proteomes" id="UP000246352"/>
    </source>
</evidence>
<dbReference type="SUPFAM" id="SSF46689">
    <property type="entry name" value="Homeodomain-like"/>
    <property type="match status" value="1"/>
</dbReference>
<dbReference type="Proteomes" id="UP000246352">
    <property type="component" value="Unassembled WGS sequence"/>
</dbReference>
<evidence type="ECO:0000256" key="1">
    <source>
        <dbReference type="SAM" id="MobiDB-lite"/>
    </source>
</evidence>
<accession>A0A317PES2</accession>
<keyword evidence="3" id="KW-1185">Reference proteome</keyword>
<reference evidence="2 3" key="1">
    <citation type="submission" date="2018-05" db="EMBL/GenBank/DDBJ databases">
        <title>Genomic Encyclopedia of Type Strains, Phase IV (KMG-IV): sequencing the most valuable type-strain genomes for metagenomic binning, comparative biology and taxonomic classification.</title>
        <authorList>
            <person name="Goeker M."/>
        </authorList>
    </citation>
    <scope>NUCLEOTIDE SEQUENCE [LARGE SCALE GENOMIC DNA]</scope>
    <source>
        <strain evidence="2 3">DSM 16791</strain>
    </source>
</reference>
<dbReference type="InterPro" id="IPR009057">
    <property type="entry name" value="Homeodomain-like_sf"/>
</dbReference>
<evidence type="ECO:0000313" key="2">
    <source>
        <dbReference type="EMBL" id="PWV95611.1"/>
    </source>
</evidence>
<comment type="caution">
    <text evidence="2">The sequence shown here is derived from an EMBL/GenBank/DDBJ whole genome shotgun (WGS) entry which is preliminary data.</text>
</comment>
<proteinExistence type="predicted"/>
<dbReference type="OrthoDB" id="5624883at2"/>
<dbReference type="EMBL" id="QGTR01000009">
    <property type="protein sequence ID" value="PWV95611.1"/>
    <property type="molecule type" value="Genomic_DNA"/>
</dbReference>
<protein>
    <submittedName>
        <fullName evidence="2">Uncharacterized protein</fullName>
    </submittedName>
</protein>
<name>A0A317PES2_9HYPH</name>
<gene>
    <name evidence="2" type="ORF">DFR52_1096</name>
</gene>
<dbReference type="RefSeq" id="WP_110034438.1">
    <property type="nucleotide sequence ID" value="NZ_QGTR01000009.1"/>
</dbReference>